<accession>A0AAV3YXN3</accession>
<proteinExistence type="predicted"/>
<sequence>MGSSASSVTPPSSPDGQQQREWLPPGTPGNAVSHSAVSASAAFSSHRRPNQQGGKQQVHYNNHHLQQQQQQQQHQQIAINRVSKSPEDSNLSILNVQAAYRKRMDKRSSQMSLVGTGSGNKRPRCWDNSISNPRRGLKNVN</sequence>
<feature type="compositionally biased region" description="Low complexity" evidence="1">
    <location>
        <begin position="1"/>
        <end position="10"/>
    </location>
</feature>
<evidence type="ECO:0000256" key="1">
    <source>
        <dbReference type="SAM" id="MobiDB-lite"/>
    </source>
</evidence>
<reference evidence="2 3" key="1">
    <citation type="journal article" date="2021" name="Elife">
        <title>Chloroplast acquisition without the gene transfer in kleptoplastic sea slugs, Plakobranchus ocellatus.</title>
        <authorList>
            <person name="Maeda T."/>
            <person name="Takahashi S."/>
            <person name="Yoshida T."/>
            <person name="Shimamura S."/>
            <person name="Takaki Y."/>
            <person name="Nagai Y."/>
            <person name="Toyoda A."/>
            <person name="Suzuki Y."/>
            <person name="Arimoto A."/>
            <person name="Ishii H."/>
            <person name="Satoh N."/>
            <person name="Nishiyama T."/>
            <person name="Hasebe M."/>
            <person name="Maruyama T."/>
            <person name="Minagawa J."/>
            <person name="Obokata J."/>
            <person name="Shigenobu S."/>
        </authorList>
    </citation>
    <scope>NUCLEOTIDE SEQUENCE [LARGE SCALE GENOMIC DNA]</scope>
</reference>
<dbReference type="AlphaFoldDB" id="A0AAV3YXN3"/>
<name>A0AAV3YXN3_9GAST</name>
<dbReference type="EMBL" id="BLXT01002187">
    <property type="protein sequence ID" value="GFN91865.1"/>
    <property type="molecule type" value="Genomic_DNA"/>
</dbReference>
<comment type="caution">
    <text evidence="2">The sequence shown here is derived from an EMBL/GenBank/DDBJ whole genome shotgun (WGS) entry which is preliminary data.</text>
</comment>
<organism evidence="2 3">
    <name type="scientific">Plakobranchus ocellatus</name>
    <dbReference type="NCBI Taxonomy" id="259542"/>
    <lineage>
        <taxon>Eukaryota</taxon>
        <taxon>Metazoa</taxon>
        <taxon>Spiralia</taxon>
        <taxon>Lophotrochozoa</taxon>
        <taxon>Mollusca</taxon>
        <taxon>Gastropoda</taxon>
        <taxon>Heterobranchia</taxon>
        <taxon>Euthyneura</taxon>
        <taxon>Panpulmonata</taxon>
        <taxon>Sacoglossa</taxon>
        <taxon>Placobranchoidea</taxon>
        <taxon>Plakobranchidae</taxon>
        <taxon>Plakobranchus</taxon>
    </lineage>
</organism>
<gene>
    <name evidence="2" type="ORF">PoB_001837100</name>
</gene>
<evidence type="ECO:0000313" key="2">
    <source>
        <dbReference type="EMBL" id="GFN91865.1"/>
    </source>
</evidence>
<evidence type="ECO:0000313" key="3">
    <source>
        <dbReference type="Proteomes" id="UP000735302"/>
    </source>
</evidence>
<feature type="compositionally biased region" description="Low complexity" evidence="1">
    <location>
        <begin position="31"/>
        <end position="44"/>
    </location>
</feature>
<keyword evidence="3" id="KW-1185">Reference proteome</keyword>
<feature type="region of interest" description="Disordered" evidence="1">
    <location>
        <begin position="1"/>
        <end position="141"/>
    </location>
</feature>
<dbReference type="Proteomes" id="UP000735302">
    <property type="component" value="Unassembled WGS sequence"/>
</dbReference>
<feature type="compositionally biased region" description="Low complexity" evidence="1">
    <location>
        <begin position="56"/>
        <end position="76"/>
    </location>
</feature>
<protein>
    <submittedName>
        <fullName evidence="2">Uncharacterized protein</fullName>
    </submittedName>
</protein>